<organism evidence="8 9">
    <name type="scientific">Cucurbitaria berberidis CBS 394.84</name>
    <dbReference type="NCBI Taxonomy" id="1168544"/>
    <lineage>
        <taxon>Eukaryota</taxon>
        <taxon>Fungi</taxon>
        <taxon>Dikarya</taxon>
        <taxon>Ascomycota</taxon>
        <taxon>Pezizomycotina</taxon>
        <taxon>Dothideomycetes</taxon>
        <taxon>Pleosporomycetidae</taxon>
        <taxon>Pleosporales</taxon>
        <taxon>Pleosporineae</taxon>
        <taxon>Cucurbitariaceae</taxon>
        <taxon>Cucurbitaria</taxon>
    </lineage>
</organism>
<comment type="caution">
    <text evidence="8">The sequence shown here is derived from an EMBL/GenBank/DDBJ whole genome shotgun (WGS) entry which is preliminary data.</text>
</comment>
<evidence type="ECO:0000313" key="8">
    <source>
        <dbReference type="EMBL" id="KAF1847206.1"/>
    </source>
</evidence>
<dbReference type="OrthoDB" id="3903189at2759"/>
<dbReference type="GO" id="GO:0016020">
    <property type="term" value="C:membrane"/>
    <property type="evidence" value="ECO:0007669"/>
    <property type="project" value="UniProtKB-SubCell"/>
</dbReference>
<feature type="transmembrane region" description="Helical" evidence="6">
    <location>
        <begin position="53"/>
        <end position="76"/>
    </location>
</feature>
<feature type="transmembrane region" description="Helical" evidence="6">
    <location>
        <begin position="169"/>
        <end position="189"/>
    </location>
</feature>
<dbReference type="Pfam" id="PF20684">
    <property type="entry name" value="Fung_rhodopsin"/>
    <property type="match status" value="1"/>
</dbReference>
<name>A0A9P4L9H8_9PLEO</name>
<feature type="transmembrane region" description="Helical" evidence="6">
    <location>
        <begin position="96"/>
        <end position="115"/>
    </location>
</feature>
<dbReference type="EMBL" id="ML976615">
    <property type="protein sequence ID" value="KAF1847206.1"/>
    <property type="molecule type" value="Genomic_DNA"/>
</dbReference>
<evidence type="ECO:0000259" key="7">
    <source>
        <dbReference type="Pfam" id="PF20684"/>
    </source>
</evidence>
<feature type="transmembrane region" description="Helical" evidence="6">
    <location>
        <begin position="239"/>
        <end position="263"/>
    </location>
</feature>
<evidence type="ECO:0000256" key="3">
    <source>
        <dbReference type="ARBA" id="ARBA00022989"/>
    </source>
</evidence>
<keyword evidence="9" id="KW-1185">Reference proteome</keyword>
<accession>A0A9P4L9H8</accession>
<sequence>MHPSTVLAIQSWTLYSIAISLISSRMYVYLLCPRTRLTSPRISRRITLGSIKVLQADDWLMALVLIPFTATIVLVNHVSNGQSTKQRKFRYVLEEIQLITLWLVRACLLVLYWRIFPVEKSPWRRRALKGISAFCGLSFLVVQISLIAWCQPIEAHWDLPSPNSQCTTYLSHTAITLAFNIPNTILIMMLPVPFIPTPRRLLLAILLILGMLVLTAGILSRSSILKASNPSSSNPVFLRWYICESTLSLIFANIPFLTSLVVATAPARIRYISQHLRTSSHLALIQWPRSRRGSWTCSTAGSYDSTRNIPPLRMNRSGSTTTMISELPSPIDVEKGLPVWRLSEPATRKDLGATRDSASSDLLSRGGAVIRSSMPELQPSSSLLLSSSVAERVSTVPKTRLSGGLAEMGGISTDNTEGWPIYWK</sequence>
<feature type="transmembrane region" description="Helical" evidence="6">
    <location>
        <begin position="12"/>
        <end position="32"/>
    </location>
</feature>
<proteinExistence type="inferred from homology"/>
<keyword evidence="4 6" id="KW-0472">Membrane</keyword>
<reference evidence="8" key="1">
    <citation type="submission" date="2020-01" db="EMBL/GenBank/DDBJ databases">
        <authorList>
            <consortium name="DOE Joint Genome Institute"/>
            <person name="Haridas S."/>
            <person name="Albert R."/>
            <person name="Binder M."/>
            <person name="Bloem J."/>
            <person name="Labutti K."/>
            <person name="Salamov A."/>
            <person name="Andreopoulos B."/>
            <person name="Baker S.E."/>
            <person name="Barry K."/>
            <person name="Bills G."/>
            <person name="Bluhm B.H."/>
            <person name="Cannon C."/>
            <person name="Castanera R."/>
            <person name="Culley D.E."/>
            <person name="Daum C."/>
            <person name="Ezra D."/>
            <person name="Gonzalez J.B."/>
            <person name="Henrissat B."/>
            <person name="Kuo A."/>
            <person name="Liang C."/>
            <person name="Lipzen A."/>
            <person name="Lutzoni F."/>
            <person name="Magnuson J."/>
            <person name="Mondo S."/>
            <person name="Nolan M."/>
            <person name="Ohm R."/>
            <person name="Pangilinan J."/>
            <person name="Park H.-J."/>
            <person name="Ramirez L."/>
            <person name="Alfaro M."/>
            <person name="Sun H."/>
            <person name="Tritt A."/>
            <person name="Yoshinaga Y."/>
            <person name="Zwiers L.-H."/>
            <person name="Turgeon B.G."/>
            <person name="Goodwin S.B."/>
            <person name="Spatafora J.W."/>
            <person name="Crous P.W."/>
            <person name="Grigoriev I.V."/>
        </authorList>
    </citation>
    <scope>NUCLEOTIDE SEQUENCE</scope>
    <source>
        <strain evidence="8">CBS 394.84</strain>
    </source>
</reference>
<dbReference type="GeneID" id="63855766"/>
<dbReference type="InterPro" id="IPR052337">
    <property type="entry name" value="SAT4-like"/>
</dbReference>
<evidence type="ECO:0000313" key="9">
    <source>
        <dbReference type="Proteomes" id="UP000800039"/>
    </source>
</evidence>
<gene>
    <name evidence="8" type="ORF">K460DRAFT_55127</name>
</gene>
<comment type="subcellular location">
    <subcellularLocation>
        <location evidence="1">Membrane</location>
        <topology evidence="1">Multi-pass membrane protein</topology>
    </subcellularLocation>
</comment>
<dbReference type="Proteomes" id="UP000800039">
    <property type="component" value="Unassembled WGS sequence"/>
</dbReference>
<protein>
    <recommendedName>
        <fullName evidence="7">Rhodopsin domain-containing protein</fullName>
    </recommendedName>
</protein>
<evidence type="ECO:0000256" key="6">
    <source>
        <dbReference type="SAM" id="Phobius"/>
    </source>
</evidence>
<dbReference type="AlphaFoldDB" id="A0A9P4L9H8"/>
<evidence type="ECO:0000256" key="1">
    <source>
        <dbReference type="ARBA" id="ARBA00004141"/>
    </source>
</evidence>
<dbReference type="PANTHER" id="PTHR33048:SF110">
    <property type="entry name" value="UBID FAMILY DECARBOXYLASE"/>
    <property type="match status" value="1"/>
</dbReference>
<evidence type="ECO:0000256" key="5">
    <source>
        <dbReference type="ARBA" id="ARBA00038359"/>
    </source>
</evidence>
<feature type="transmembrane region" description="Helical" evidence="6">
    <location>
        <begin position="127"/>
        <end position="149"/>
    </location>
</feature>
<dbReference type="PANTHER" id="PTHR33048">
    <property type="entry name" value="PTH11-LIKE INTEGRAL MEMBRANE PROTEIN (AFU_ORTHOLOGUE AFUA_5G11245)"/>
    <property type="match status" value="1"/>
</dbReference>
<keyword evidence="3 6" id="KW-1133">Transmembrane helix</keyword>
<dbReference type="RefSeq" id="XP_040789769.1">
    <property type="nucleotide sequence ID" value="XM_040938510.1"/>
</dbReference>
<comment type="similarity">
    <text evidence="5">Belongs to the SAT4 family.</text>
</comment>
<dbReference type="InterPro" id="IPR049326">
    <property type="entry name" value="Rhodopsin_dom_fungi"/>
</dbReference>
<evidence type="ECO:0000256" key="2">
    <source>
        <dbReference type="ARBA" id="ARBA00022692"/>
    </source>
</evidence>
<keyword evidence="2 6" id="KW-0812">Transmembrane</keyword>
<feature type="transmembrane region" description="Helical" evidence="6">
    <location>
        <begin position="201"/>
        <end position="219"/>
    </location>
</feature>
<evidence type="ECO:0000256" key="4">
    <source>
        <dbReference type="ARBA" id="ARBA00023136"/>
    </source>
</evidence>
<feature type="domain" description="Rhodopsin" evidence="7">
    <location>
        <begin position="44"/>
        <end position="261"/>
    </location>
</feature>